<evidence type="ECO:0008006" key="3">
    <source>
        <dbReference type="Google" id="ProtNLM"/>
    </source>
</evidence>
<proteinExistence type="predicted"/>
<organism evidence="1 2">
    <name type="scientific">Flexibacter flexilis DSM 6793</name>
    <dbReference type="NCBI Taxonomy" id="927664"/>
    <lineage>
        <taxon>Bacteria</taxon>
        <taxon>Pseudomonadati</taxon>
        <taxon>Bacteroidota</taxon>
        <taxon>Cytophagia</taxon>
        <taxon>Cytophagales</taxon>
        <taxon>Flexibacteraceae</taxon>
        <taxon>Flexibacter</taxon>
    </lineage>
</organism>
<protein>
    <recommendedName>
        <fullName evidence="3">Tetratricopeptide repeat-containing protein</fullName>
    </recommendedName>
</protein>
<accession>A0A1I1I9W8</accession>
<sequence>MPELALFLVVLSSTNKYKIYIRMNIRHLLIIVGLFGAIAANAQQKMLLTDPQVKIDATNAVNALYNFKFEKADRDFRWLKFKYPEHPMPYFLLGLAEWWKIMPNPNDETHDDAFFAYMDTTISKAEVMLDQSKTNKNVEACFFLSAAHGFKGRLHSERHNWSRATNAGRNALNYLQKNREDSAATFGSEFLFGDALFNYYAVWIHDNYRWLRPVLSFFPNGNKELGIKQLETVSRNAFYTRVEAQYYLARIYYNDENQPEKALPILEYLAATFPDNAYFQRLYARITYSQGHIDKCEKTSLDILDKIQKKMPGYESTSGRYASFFLGYIFKYRYRNAAKSKEYFQMAINFAKDTKSTETGYYLYALQYLAQAAEEEKNYSLARDYYETIKDDADSDHECYKFAKKKIKELKRK</sequence>
<dbReference type="SUPFAM" id="SSF48452">
    <property type="entry name" value="TPR-like"/>
    <property type="match status" value="1"/>
</dbReference>
<dbReference type="RefSeq" id="WP_245756707.1">
    <property type="nucleotide sequence ID" value="NZ_FOLE01000004.1"/>
</dbReference>
<dbReference type="AlphaFoldDB" id="A0A1I1I9W8"/>
<dbReference type="Proteomes" id="UP000199514">
    <property type="component" value="Unassembled WGS sequence"/>
</dbReference>
<reference evidence="1 2" key="1">
    <citation type="submission" date="2016-10" db="EMBL/GenBank/DDBJ databases">
        <authorList>
            <person name="de Groot N.N."/>
        </authorList>
    </citation>
    <scope>NUCLEOTIDE SEQUENCE [LARGE SCALE GENOMIC DNA]</scope>
    <source>
        <strain evidence="1 2">DSM 6793</strain>
    </source>
</reference>
<name>A0A1I1I9W8_9BACT</name>
<dbReference type="STRING" id="927664.SAMN05421780_104274"/>
<dbReference type="Gene3D" id="1.25.40.10">
    <property type="entry name" value="Tetratricopeptide repeat domain"/>
    <property type="match status" value="1"/>
</dbReference>
<dbReference type="InterPro" id="IPR011990">
    <property type="entry name" value="TPR-like_helical_dom_sf"/>
</dbReference>
<dbReference type="EMBL" id="FOLE01000004">
    <property type="protein sequence ID" value="SFC32825.1"/>
    <property type="molecule type" value="Genomic_DNA"/>
</dbReference>
<gene>
    <name evidence="1" type="ORF">SAMN05421780_104274</name>
</gene>
<keyword evidence="2" id="KW-1185">Reference proteome</keyword>
<evidence type="ECO:0000313" key="1">
    <source>
        <dbReference type="EMBL" id="SFC32825.1"/>
    </source>
</evidence>
<evidence type="ECO:0000313" key="2">
    <source>
        <dbReference type="Proteomes" id="UP000199514"/>
    </source>
</evidence>